<evidence type="ECO:0000313" key="2">
    <source>
        <dbReference type="Proteomes" id="UP000594500"/>
    </source>
</evidence>
<reference evidence="1 2" key="1">
    <citation type="submission" date="2020-10" db="EMBL/GenBank/DDBJ databases">
        <title>Resistance determinants and their genetic context in bacteria from a longitudinal study of pigs reared under conventional and antibiotic-free husbandry practices.</title>
        <authorList>
            <person name="Poulin-Laprade D."/>
            <person name="Brouard J.-S."/>
            <person name="Gagnon N."/>
            <person name="Turcotte A."/>
            <person name="Langlois A."/>
            <person name="Matte J.J."/>
            <person name="Carrillo C.D."/>
            <person name="Zaheer R."/>
            <person name="McAllister T."/>
            <person name="Topp E."/>
            <person name="Talbot G."/>
        </authorList>
    </citation>
    <scope>NUCLEOTIDE SEQUENCE [LARGE SCALE GENOMIC DNA]</scope>
    <source>
        <strain evidence="1 2">Res13-Abat-PEB01-P1-04-A</strain>
    </source>
</reference>
<gene>
    <name evidence="1" type="ORF">IMO34_00395</name>
</gene>
<accession>A0AAP9XSL5</accession>
<organism evidence="1 2">
    <name type="scientific">Raoultella terrigena</name>
    <name type="common">Klebsiella terrigena</name>
    <dbReference type="NCBI Taxonomy" id="577"/>
    <lineage>
        <taxon>Bacteria</taxon>
        <taxon>Pseudomonadati</taxon>
        <taxon>Pseudomonadota</taxon>
        <taxon>Gammaproteobacteria</taxon>
        <taxon>Enterobacterales</taxon>
        <taxon>Enterobacteriaceae</taxon>
        <taxon>Klebsiella/Raoultella group</taxon>
        <taxon>Raoultella</taxon>
    </lineage>
</organism>
<dbReference type="Proteomes" id="UP000594500">
    <property type="component" value="Chromosome"/>
</dbReference>
<evidence type="ECO:0000313" key="1">
    <source>
        <dbReference type="EMBL" id="QPF08925.1"/>
    </source>
</evidence>
<proteinExistence type="predicted"/>
<dbReference type="AlphaFoldDB" id="A0AAP9XSL5"/>
<sequence length="66" mass="7881">MKQILLFSNKWNKKTFHRCRIGCGQKQKRRRRPSRRTALQVFLNDKASFTASLRAFWTGKSTRQPL</sequence>
<name>A0AAP9XSL5_RAOTE</name>
<dbReference type="RefSeq" id="WP_195710037.1">
    <property type="nucleotide sequence ID" value="NZ_CP062916.1"/>
</dbReference>
<dbReference type="EMBL" id="CP062916">
    <property type="protein sequence ID" value="QPF08925.1"/>
    <property type="molecule type" value="Genomic_DNA"/>
</dbReference>
<protein>
    <submittedName>
        <fullName evidence="1">Uncharacterized protein</fullName>
    </submittedName>
</protein>